<evidence type="ECO:0000313" key="3">
    <source>
        <dbReference type="Proteomes" id="UP000294933"/>
    </source>
</evidence>
<reference evidence="2 3" key="1">
    <citation type="submission" date="2018-06" db="EMBL/GenBank/DDBJ databases">
        <title>A transcriptomic atlas of mushroom development highlights an independent origin of complex multicellularity.</title>
        <authorList>
            <consortium name="DOE Joint Genome Institute"/>
            <person name="Krizsan K."/>
            <person name="Almasi E."/>
            <person name="Merenyi Z."/>
            <person name="Sahu N."/>
            <person name="Viragh M."/>
            <person name="Koszo T."/>
            <person name="Mondo S."/>
            <person name="Kiss B."/>
            <person name="Balint B."/>
            <person name="Kues U."/>
            <person name="Barry K."/>
            <person name="Hegedus J.C."/>
            <person name="Henrissat B."/>
            <person name="Johnson J."/>
            <person name="Lipzen A."/>
            <person name="Ohm R."/>
            <person name="Nagy I."/>
            <person name="Pangilinan J."/>
            <person name="Yan J."/>
            <person name="Xiong Y."/>
            <person name="Grigoriev I.V."/>
            <person name="Hibbett D.S."/>
            <person name="Nagy L.G."/>
        </authorList>
    </citation>
    <scope>NUCLEOTIDE SEQUENCE [LARGE SCALE GENOMIC DNA]</scope>
    <source>
        <strain evidence="2 3">SZMC22713</strain>
    </source>
</reference>
<keyword evidence="3" id="KW-1185">Reference proteome</keyword>
<feature type="region of interest" description="Disordered" evidence="1">
    <location>
        <begin position="1"/>
        <end position="166"/>
    </location>
</feature>
<accession>A0A4Y7PHR0</accession>
<proteinExistence type="predicted"/>
<feature type="compositionally biased region" description="Low complexity" evidence="1">
    <location>
        <begin position="135"/>
        <end position="153"/>
    </location>
</feature>
<feature type="compositionally biased region" description="Low complexity" evidence="1">
    <location>
        <begin position="113"/>
        <end position="125"/>
    </location>
</feature>
<feature type="compositionally biased region" description="Basic and acidic residues" evidence="1">
    <location>
        <begin position="19"/>
        <end position="56"/>
    </location>
</feature>
<organism evidence="2 3">
    <name type="scientific">Rickenella mellea</name>
    <dbReference type="NCBI Taxonomy" id="50990"/>
    <lineage>
        <taxon>Eukaryota</taxon>
        <taxon>Fungi</taxon>
        <taxon>Dikarya</taxon>
        <taxon>Basidiomycota</taxon>
        <taxon>Agaricomycotina</taxon>
        <taxon>Agaricomycetes</taxon>
        <taxon>Hymenochaetales</taxon>
        <taxon>Rickenellaceae</taxon>
        <taxon>Rickenella</taxon>
    </lineage>
</organism>
<sequence>MSHVPPPPLLHLHQGPPAHDNEQHDERTNERATSEQSNQRHDEQRHDEQRRTENGVRRTMSGGREREREQPATTTNGEWVSGRRDQLIVASKTHMPCRGAINQQPNSPPTRPCTPNRPCSPNSPTRHPPAPPSPSRQRGPRPTTTRMGTTTATNDEQPDGSDDKEG</sequence>
<name>A0A4Y7PHR0_9AGAM</name>
<gene>
    <name evidence="2" type="ORF">BD410DRAFT_213336</name>
</gene>
<evidence type="ECO:0000256" key="1">
    <source>
        <dbReference type="SAM" id="MobiDB-lite"/>
    </source>
</evidence>
<dbReference type="EMBL" id="ML170349">
    <property type="protein sequence ID" value="TDL14362.1"/>
    <property type="molecule type" value="Genomic_DNA"/>
</dbReference>
<evidence type="ECO:0000313" key="2">
    <source>
        <dbReference type="EMBL" id="TDL14362.1"/>
    </source>
</evidence>
<protein>
    <submittedName>
        <fullName evidence="2">Uncharacterized protein</fullName>
    </submittedName>
</protein>
<dbReference type="AlphaFoldDB" id="A0A4Y7PHR0"/>
<dbReference type="VEuPathDB" id="FungiDB:BD410DRAFT_213336"/>
<dbReference type="Proteomes" id="UP000294933">
    <property type="component" value="Unassembled WGS sequence"/>
</dbReference>